<dbReference type="PROSITE" id="PS00139">
    <property type="entry name" value="THIOL_PROTEASE_CYS"/>
    <property type="match status" value="1"/>
</dbReference>
<dbReference type="InterPro" id="IPR001300">
    <property type="entry name" value="Peptidase_C2_calpain_cat"/>
</dbReference>
<dbReference type="PROSITE" id="PS50203">
    <property type="entry name" value="CALPAIN_CAT"/>
    <property type="match status" value="1"/>
</dbReference>
<dbReference type="PANTHER" id="PTHR10183:SF379">
    <property type="entry name" value="CALPAIN-5"/>
    <property type="match status" value="1"/>
</dbReference>
<dbReference type="Gene3D" id="2.10.110.10">
    <property type="entry name" value="Cysteine Rich Protein"/>
    <property type="match status" value="1"/>
</dbReference>
<dbReference type="SMART" id="SM00132">
    <property type="entry name" value="LIM"/>
    <property type="match status" value="1"/>
</dbReference>
<feature type="domain" description="Calpain catalytic" evidence="10">
    <location>
        <begin position="1"/>
        <end position="282"/>
    </location>
</feature>
<dbReference type="InterPro" id="IPR038765">
    <property type="entry name" value="Papain-like_cys_pep_sf"/>
</dbReference>
<evidence type="ECO:0000259" key="10">
    <source>
        <dbReference type="PROSITE" id="PS50203"/>
    </source>
</evidence>
<dbReference type="SUPFAM" id="SSF54001">
    <property type="entry name" value="Cysteine proteinases"/>
    <property type="match status" value="1"/>
</dbReference>
<organism evidence="11 12">
    <name type="scientific">Entamoeba nuttalli</name>
    <dbReference type="NCBI Taxonomy" id="412467"/>
    <lineage>
        <taxon>Eukaryota</taxon>
        <taxon>Amoebozoa</taxon>
        <taxon>Evosea</taxon>
        <taxon>Archamoebae</taxon>
        <taxon>Mastigamoebida</taxon>
        <taxon>Entamoebidae</taxon>
        <taxon>Entamoeba</taxon>
    </lineage>
</organism>
<protein>
    <recommendedName>
        <fullName evidence="13">Calpain family cysteine protease</fullName>
    </recommendedName>
</protein>
<accession>A0ABQ0DX54</accession>
<evidence type="ECO:0000256" key="2">
    <source>
        <dbReference type="ARBA" id="ARBA00022670"/>
    </source>
</evidence>
<keyword evidence="3 7" id="KW-0479">Metal-binding</keyword>
<evidence type="ECO:0000313" key="11">
    <source>
        <dbReference type="EMBL" id="GAB1227429.1"/>
    </source>
</evidence>
<dbReference type="PANTHER" id="PTHR10183">
    <property type="entry name" value="CALPAIN"/>
    <property type="match status" value="1"/>
</dbReference>
<gene>
    <name evidence="11" type="ORF">ENUP19_0340G0010</name>
</gene>
<dbReference type="PROSITE" id="PS50023">
    <property type="entry name" value="LIM_DOMAIN_2"/>
    <property type="match status" value="1"/>
</dbReference>
<evidence type="ECO:0000256" key="4">
    <source>
        <dbReference type="ARBA" id="ARBA00022801"/>
    </source>
</evidence>
<evidence type="ECO:0000313" key="12">
    <source>
        <dbReference type="Proteomes" id="UP001628156"/>
    </source>
</evidence>
<evidence type="ECO:0000256" key="7">
    <source>
        <dbReference type="PROSITE-ProRule" id="PRU00125"/>
    </source>
</evidence>
<dbReference type="Pfam" id="PF00412">
    <property type="entry name" value="LIM"/>
    <property type="match status" value="1"/>
</dbReference>
<dbReference type="Proteomes" id="UP001628156">
    <property type="component" value="Unassembled WGS sequence"/>
</dbReference>
<dbReference type="EMBL" id="BAAFRS010000340">
    <property type="protein sequence ID" value="GAB1227429.1"/>
    <property type="molecule type" value="Genomic_DNA"/>
</dbReference>
<evidence type="ECO:0000256" key="1">
    <source>
        <dbReference type="ARBA" id="ARBA00007623"/>
    </source>
</evidence>
<dbReference type="PRINTS" id="PR00704">
    <property type="entry name" value="CALPAIN"/>
</dbReference>
<feature type="active site" evidence="8">
    <location>
        <position position="226"/>
    </location>
</feature>
<proteinExistence type="inferred from homology"/>
<dbReference type="CDD" id="cd00044">
    <property type="entry name" value="CysPc"/>
    <property type="match status" value="1"/>
</dbReference>
<dbReference type="SMART" id="SM00230">
    <property type="entry name" value="CysPc"/>
    <property type="match status" value="1"/>
</dbReference>
<keyword evidence="2 8" id="KW-0645">Protease</keyword>
<comment type="caution">
    <text evidence="11">The sequence shown here is derived from an EMBL/GenBank/DDBJ whole genome shotgun (WGS) entry which is preliminary data.</text>
</comment>
<name>A0ABQ0DX54_9EUKA</name>
<evidence type="ECO:0000256" key="5">
    <source>
        <dbReference type="ARBA" id="ARBA00022807"/>
    </source>
</evidence>
<dbReference type="CDD" id="cd08368">
    <property type="entry name" value="LIM"/>
    <property type="match status" value="1"/>
</dbReference>
<evidence type="ECO:0000256" key="6">
    <source>
        <dbReference type="ARBA" id="ARBA00022833"/>
    </source>
</evidence>
<dbReference type="Pfam" id="PF00648">
    <property type="entry name" value="Peptidase_C2"/>
    <property type="match status" value="1"/>
</dbReference>
<feature type="domain" description="LIM zinc-binding" evidence="9">
    <location>
        <begin position="417"/>
        <end position="473"/>
    </location>
</feature>
<dbReference type="PROSITE" id="PS00478">
    <property type="entry name" value="LIM_DOMAIN_1"/>
    <property type="match status" value="1"/>
</dbReference>
<dbReference type="Gene3D" id="3.90.70.10">
    <property type="entry name" value="Cysteine proteinases"/>
    <property type="match status" value="1"/>
</dbReference>
<sequence length="473" mass="53171">MFTDDEFPAELRSIGKIDSILPSSLTFLRPNEYMEHPQLYENGIEPLDIQQGCLGDCYFLAALASLSEFPERIKTMIKSCGNGKYEITFFYMGKERHIVIDDLIPCNNGQPFFSHNNGDELWVMLLEKAYAKVVGSYGEIEGGIPFLALSDLTGMPVKRISTRETDVNRLFKKIADYDKKKYCMVANVPDTPGIDLEKEYGLVENHAYTLIGAYEVDGIKLLKIRNPWGCCEWKGKWRDDDPAWTESMKKKLEVVEANDGIYFMEIGDFVKFFDELTVVFYKKDWECFNSVDVEMTDKQMAINFEGKGDCIVSISQPRCDNKIAFRMWGIDDNEQPIGGDSGETFVISSNLCGKKMKLGSGNHKMIVETHQSCVSKLPFKFTLSFRSENNIKIGAVVGIPATEKINYITKESSKNAEKCKACGAPLPAKGIAKTKIGSFHLKCFKCDNCGKQLGGKFGLRGQKKLCSDCVAKK</sequence>
<keyword evidence="5 8" id="KW-0788">Thiol protease</keyword>
<comment type="similarity">
    <text evidence="1">Belongs to the peptidase C2 family.</text>
</comment>
<evidence type="ECO:0008006" key="13">
    <source>
        <dbReference type="Google" id="ProtNLM"/>
    </source>
</evidence>
<keyword evidence="6 7" id="KW-0862">Zinc</keyword>
<reference evidence="11 12" key="1">
    <citation type="journal article" date="2019" name="PLoS Negl. Trop. Dis.">
        <title>Whole genome sequencing of Entamoeba nuttalli reveals mammalian host-related molecular signatures and a novel octapeptide-repeat surface protein.</title>
        <authorList>
            <person name="Tanaka M."/>
            <person name="Makiuchi T."/>
            <person name="Komiyama T."/>
            <person name="Shiina T."/>
            <person name="Osaki K."/>
            <person name="Tachibana H."/>
        </authorList>
    </citation>
    <scope>NUCLEOTIDE SEQUENCE [LARGE SCALE GENOMIC DNA]</scope>
    <source>
        <strain evidence="11 12">P19-061405</strain>
    </source>
</reference>
<evidence type="ECO:0000259" key="9">
    <source>
        <dbReference type="PROSITE" id="PS50023"/>
    </source>
</evidence>
<keyword evidence="7" id="KW-0440">LIM domain</keyword>
<evidence type="ECO:0000256" key="3">
    <source>
        <dbReference type="ARBA" id="ARBA00022723"/>
    </source>
</evidence>
<feature type="active site" evidence="8">
    <location>
        <position position="57"/>
    </location>
</feature>
<dbReference type="InterPro" id="IPR022684">
    <property type="entry name" value="Calpain_cysteine_protease"/>
</dbReference>
<keyword evidence="12" id="KW-1185">Reference proteome</keyword>
<keyword evidence="4 8" id="KW-0378">Hydrolase</keyword>
<dbReference type="InterPro" id="IPR000169">
    <property type="entry name" value="Pept_cys_AS"/>
</dbReference>
<dbReference type="InterPro" id="IPR001781">
    <property type="entry name" value="Znf_LIM"/>
</dbReference>
<evidence type="ECO:0000256" key="8">
    <source>
        <dbReference type="PROSITE-ProRule" id="PRU00239"/>
    </source>
</evidence>
<feature type="active site" evidence="8">
    <location>
        <position position="206"/>
    </location>
</feature>